<evidence type="ECO:0000313" key="6">
    <source>
        <dbReference type="Proteomes" id="UP000600565"/>
    </source>
</evidence>
<keyword evidence="3" id="KW-0732">Signal</keyword>
<feature type="compositionally biased region" description="Pro residues" evidence="2">
    <location>
        <begin position="396"/>
        <end position="451"/>
    </location>
</feature>
<evidence type="ECO:0000256" key="1">
    <source>
        <dbReference type="SAM" id="Coils"/>
    </source>
</evidence>
<reference evidence="5 6" key="1">
    <citation type="submission" date="2020-08" db="EMBL/GenBank/DDBJ databases">
        <title>A Genomic Blueprint of the Chicken Gut Microbiome.</title>
        <authorList>
            <person name="Gilroy R."/>
            <person name="Ravi A."/>
            <person name="Getino M."/>
            <person name="Pursley I."/>
            <person name="Horton D.L."/>
            <person name="Alikhan N.-F."/>
            <person name="Baker D."/>
            <person name="Gharbi K."/>
            <person name="Hall N."/>
            <person name="Watson M."/>
            <person name="Adriaenssens E.M."/>
            <person name="Foster-Nyarko E."/>
            <person name="Jarju S."/>
            <person name="Secka A."/>
            <person name="Antonio M."/>
            <person name="Oren A."/>
            <person name="Chaudhuri R."/>
            <person name="La Ragione R.M."/>
            <person name="Hildebrand F."/>
            <person name="Pallen M.J."/>
        </authorList>
    </citation>
    <scope>NUCLEOTIDE SEQUENCE [LARGE SCALE GENOMIC DNA]</scope>
    <source>
        <strain evidence="5 6">Sa1YVA6</strain>
    </source>
</reference>
<dbReference type="InterPro" id="IPR006860">
    <property type="entry name" value="FecR"/>
</dbReference>
<feature type="region of interest" description="Disordered" evidence="2">
    <location>
        <begin position="381"/>
        <end position="456"/>
    </location>
</feature>
<dbReference type="PANTHER" id="PTHR38731">
    <property type="entry name" value="LIPL45-RELATED LIPOPROTEIN-RELATED"/>
    <property type="match status" value="1"/>
</dbReference>
<proteinExistence type="predicted"/>
<gene>
    <name evidence="5" type="ORF">H9632_14515</name>
</gene>
<feature type="coiled-coil region" evidence="1">
    <location>
        <begin position="314"/>
        <end position="377"/>
    </location>
</feature>
<protein>
    <submittedName>
        <fullName evidence="5">FecR domain-containing protein</fullName>
    </submittedName>
</protein>
<feature type="chain" id="PRO_5047288492" evidence="3">
    <location>
        <begin position="27"/>
        <end position="592"/>
    </location>
</feature>
<dbReference type="EMBL" id="JACSPW010000014">
    <property type="protein sequence ID" value="MBD8034282.1"/>
    <property type="molecule type" value="Genomic_DNA"/>
</dbReference>
<evidence type="ECO:0000256" key="2">
    <source>
        <dbReference type="SAM" id="MobiDB-lite"/>
    </source>
</evidence>
<organism evidence="5 6">
    <name type="scientific">Solibacillus merdavium</name>
    <dbReference type="NCBI Taxonomy" id="2762218"/>
    <lineage>
        <taxon>Bacteria</taxon>
        <taxon>Bacillati</taxon>
        <taxon>Bacillota</taxon>
        <taxon>Bacilli</taxon>
        <taxon>Bacillales</taxon>
        <taxon>Caryophanaceae</taxon>
        <taxon>Solibacillus</taxon>
    </lineage>
</organism>
<name>A0ABR8XQT0_9BACL</name>
<accession>A0ABR8XQT0</accession>
<dbReference type="Gene3D" id="2.60.120.1440">
    <property type="match status" value="1"/>
</dbReference>
<feature type="signal peptide" evidence="3">
    <location>
        <begin position="1"/>
        <end position="26"/>
    </location>
</feature>
<dbReference type="Proteomes" id="UP000600565">
    <property type="component" value="Unassembled WGS sequence"/>
</dbReference>
<keyword evidence="6" id="KW-1185">Reference proteome</keyword>
<sequence length="592" mass="65561">MYKAIISFVATVMFLTVAFLPTTTYAADTSRGAEISSYMGTVEVKKAGGKKSIIAFKNMKLNQGDEIITGADSSAILQFSNNGESDDQLILEANSTIVLSKVSNKESTVTKVKLKRGKAWVDVSSINNNEDVFQLETPEGILNVRGTNFFVGVDSNTGQSVLGMFSGIVNYNATVDRSQGTNYIYPAQIAFLDSQNEENVGNMSNQTLEEMLKDLSSEVAQAIVANLIKINEENEMLIDKMNEQPVAGLSPDALTNINRIAYALLNELYKTGKISEDAYKLKSEELSNSGPTVGDIPSSVLQSSDADKILELNRKKREERLNESNNQLSKLEELKRQQEELKKKNEELKKEREAEALQKYKENLSKEEQEKLLKRQADLEAARKTPTPTPDSGSSPTPPPSPTPDPEPTPNPAPTPDPEPTPNPAPDPAPTPNPDPTPDPEPSPGPDPTPDPNEWFYNIENPLYFRVTVDSEEFLYEGDVISQGKDNKLLFETTEVIKFGNGDRVTFFISTTNSDSLEIRGVILESHYPFEAGEPDYTIPIETVDSDNLTFKITIDEKDGSGRTVEVTFKILAELREYQSPENIINYFKESK</sequence>
<dbReference type="RefSeq" id="WP_191704781.1">
    <property type="nucleotide sequence ID" value="NZ_JACSPW010000014.1"/>
</dbReference>
<comment type="caution">
    <text evidence="5">The sequence shown here is derived from an EMBL/GenBank/DDBJ whole genome shotgun (WGS) entry which is preliminary data.</text>
</comment>
<feature type="domain" description="FecR protein" evidence="4">
    <location>
        <begin position="65"/>
        <end position="169"/>
    </location>
</feature>
<evidence type="ECO:0000259" key="4">
    <source>
        <dbReference type="Pfam" id="PF04773"/>
    </source>
</evidence>
<keyword evidence="1" id="KW-0175">Coiled coil</keyword>
<evidence type="ECO:0000256" key="3">
    <source>
        <dbReference type="SAM" id="SignalP"/>
    </source>
</evidence>
<dbReference type="PANTHER" id="PTHR38731:SF1">
    <property type="entry name" value="FECR PROTEIN DOMAIN-CONTAINING PROTEIN"/>
    <property type="match status" value="1"/>
</dbReference>
<evidence type="ECO:0000313" key="5">
    <source>
        <dbReference type="EMBL" id="MBD8034282.1"/>
    </source>
</evidence>
<dbReference type="Pfam" id="PF04773">
    <property type="entry name" value="FecR"/>
    <property type="match status" value="1"/>
</dbReference>